<dbReference type="AlphaFoldDB" id="A0A1V0B960"/>
<gene>
    <name evidence="2" type="ORF">BVH74_17690</name>
</gene>
<dbReference type="RefSeq" id="WP_080051381.1">
    <property type="nucleotide sequence ID" value="NZ_CP020100.1"/>
</dbReference>
<dbReference type="KEGG" id="ppha:BVH74_17690"/>
<protein>
    <submittedName>
        <fullName evidence="2">Uncharacterized protein</fullName>
    </submittedName>
</protein>
<keyword evidence="3" id="KW-1185">Reference proteome</keyword>
<proteinExistence type="predicted"/>
<sequence length="243" mass="27560">MIRTLIGALALTTSISSAAMADSLPQNIVLQRESMHSFTLLLQMQAEGLQRRELNDFQQSLQSLERAAPQKDKEGATDNLPLAQHIKNLVDMIENLQTGQVPSTHDLSEAYLVLNQTLEQLNNSEQDKRYASILINSYLAMRYVYKSHVGLAPQTNNRSQSYYTTHLSDLVIILDQEINSIASENQNTDINPRWHMLKMSYSDMQQGWTRTVSGNPYTPTIVRLNSSVLSRQLESQILKTHKE</sequence>
<evidence type="ECO:0000313" key="3">
    <source>
        <dbReference type="Proteomes" id="UP000243488"/>
    </source>
</evidence>
<evidence type="ECO:0000313" key="2">
    <source>
        <dbReference type="EMBL" id="AQZ96473.1"/>
    </source>
</evidence>
<evidence type="ECO:0000256" key="1">
    <source>
        <dbReference type="SAM" id="SignalP"/>
    </source>
</evidence>
<organism evidence="2 3">
    <name type="scientific">Halopseudomonas phragmitis</name>
    <dbReference type="NCBI Taxonomy" id="1931241"/>
    <lineage>
        <taxon>Bacteria</taxon>
        <taxon>Pseudomonadati</taxon>
        <taxon>Pseudomonadota</taxon>
        <taxon>Gammaproteobacteria</taxon>
        <taxon>Pseudomonadales</taxon>
        <taxon>Pseudomonadaceae</taxon>
        <taxon>Halopseudomonas</taxon>
    </lineage>
</organism>
<dbReference type="Proteomes" id="UP000243488">
    <property type="component" value="Chromosome"/>
</dbReference>
<dbReference type="STRING" id="1931241.BVH74_17690"/>
<name>A0A1V0B960_9GAMM</name>
<reference evidence="2 3" key="1">
    <citation type="submission" date="2017-03" db="EMBL/GenBank/DDBJ databases">
        <title>Complete genome sequence of the novel DNRA strain Pseudomonas sp. S-6-2 isolated from Chinese polluted river sediment. Journal of Biotechnology.</title>
        <authorList>
            <person name="Li J."/>
            <person name="Xiang F."/>
            <person name="Wang L."/>
            <person name="Xi L."/>
            <person name="Liu J."/>
        </authorList>
    </citation>
    <scope>NUCLEOTIDE SEQUENCE [LARGE SCALE GENOMIC DNA]</scope>
    <source>
        <strain evidence="2 3">S-6-2</strain>
    </source>
</reference>
<feature type="chain" id="PRO_5012030276" evidence="1">
    <location>
        <begin position="22"/>
        <end position="243"/>
    </location>
</feature>
<dbReference type="EMBL" id="CP020100">
    <property type="protein sequence ID" value="AQZ96473.1"/>
    <property type="molecule type" value="Genomic_DNA"/>
</dbReference>
<feature type="signal peptide" evidence="1">
    <location>
        <begin position="1"/>
        <end position="21"/>
    </location>
</feature>
<keyword evidence="1" id="KW-0732">Signal</keyword>
<accession>A0A1V0B960</accession>